<feature type="domain" description="DUF7071" evidence="2">
    <location>
        <begin position="372"/>
        <end position="425"/>
    </location>
</feature>
<evidence type="ECO:0000313" key="4">
    <source>
        <dbReference type="Proteomes" id="UP000215127"/>
    </source>
</evidence>
<reference evidence="3 4" key="1">
    <citation type="submission" date="2016-06" db="EMBL/GenBank/DDBJ databases">
        <authorList>
            <person name="Kjaerup R.B."/>
            <person name="Dalgaard T.S."/>
            <person name="Juul-Madsen H.R."/>
        </authorList>
    </citation>
    <scope>NUCLEOTIDE SEQUENCE [LARGE SCALE GENOMIC DNA]</scope>
</reference>
<organism evidence="3 4">
    <name type="scientific">Zymoseptoria tritici (strain ST99CH_3D7)</name>
    <dbReference type="NCBI Taxonomy" id="1276538"/>
    <lineage>
        <taxon>Eukaryota</taxon>
        <taxon>Fungi</taxon>
        <taxon>Dikarya</taxon>
        <taxon>Ascomycota</taxon>
        <taxon>Pezizomycotina</taxon>
        <taxon>Dothideomycetes</taxon>
        <taxon>Dothideomycetidae</taxon>
        <taxon>Mycosphaerellales</taxon>
        <taxon>Mycosphaerellaceae</taxon>
        <taxon>Zymoseptoria</taxon>
    </lineage>
</organism>
<evidence type="ECO:0000313" key="3">
    <source>
        <dbReference type="EMBL" id="SMQ50295.1"/>
    </source>
</evidence>
<sequence>MPGSKPFTVDLKIELLELLLELAEDWVDGDDPDIRNFWHIVQREFRGAKGTTWDGRHLEIKLEKEEEAWLEEREDPNMKRRRGHEEGSQYDVLMGKFSKIWNDFLKRHWQFMVDAGLEKYELVPDWVRPHIKPPAKPINPASNSTSSTSQFPPEDMVVVADGKSLREIVDVAIEKALSIGNEEVAENVRQVYAESLANPHLMRLLKELLTLPTSVERNKEFSAYVKELKRNPRPSQAHAAILFPKKPSAPPTWNLPANNSHRVNGKPSNFAPAPAVTTQVKPPVQNAAPKKSQPVVKAAPTVKAVPPVVEKAATRSTPASNTKSASKAKSTSSPKSASKSKAPSKDKSHVKSSGDFVHTSPPADIYTPQRYLILGNLLYAPVVHQILRKAPCRSNAELELLKKILTEDPKTTTDLVALAKRLEAELRQYDKDGKDDGQAGAGASRDESSVNLSKRRRESQSSSDAAKEEDLLEAQRAAKRRKVIENDRDVEWGTSRRGRSKANKNKRKDVNRSNDDDEGSDSESSDEEIEVHKSAYVDEILRKRKEEDARKVIEEQYGPVSPTEAGDGVDVEDWASMASPTLLPADLEDANEAPTCPTTRSRARNRAPIPPPPERASASNEALQLISAAAADAVARDPGIGRLEAKLDALLKNKVPHPSSALKADANGRQVERTATELAASCESTLASIAEMLRNSDHESHNPELSVAILQLTQNATKSASYAAQAAESAAKMAQDVGVVLQLMASKTADEQPATPLSSKEE</sequence>
<dbReference type="Proteomes" id="UP000215127">
    <property type="component" value="Chromosome 4"/>
</dbReference>
<name>A0A1X7RSB4_ZYMT9</name>
<feature type="compositionally biased region" description="Low complexity" evidence="1">
    <location>
        <begin position="294"/>
        <end position="341"/>
    </location>
</feature>
<feature type="compositionally biased region" description="Acidic residues" evidence="1">
    <location>
        <begin position="515"/>
        <end position="529"/>
    </location>
</feature>
<protein>
    <recommendedName>
        <fullName evidence="2">DUF7071 domain-containing protein</fullName>
    </recommendedName>
</protein>
<feature type="compositionally biased region" description="Basic and acidic residues" evidence="1">
    <location>
        <begin position="530"/>
        <end position="554"/>
    </location>
</feature>
<dbReference type="AlphaFoldDB" id="A0A1X7RSB4"/>
<dbReference type="EMBL" id="LT853695">
    <property type="protein sequence ID" value="SMQ50295.1"/>
    <property type="molecule type" value="Genomic_DNA"/>
</dbReference>
<feature type="region of interest" description="Disordered" evidence="1">
    <location>
        <begin position="494"/>
        <end position="621"/>
    </location>
</feature>
<gene>
    <name evidence="3" type="ORF">ZT3D7_G5448</name>
</gene>
<evidence type="ECO:0000256" key="1">
    <source>
        <dbReference type="SAM" id="MobiDB-lite"/>
    </source>
</evidence>
<proteinExistence type="predicted"/>
<dbReference type="InterPro" id="IPR055499">
    <property type="entry name" value="DUF7071"/>
</dbReference>
<feature type="region of interest" description="Disordered" evidence="1">
    <location>
        <begin position="429"/>
        <end position="470"/>
    </location>
</feature>
<keyword evidence="4" id="KW-1185">Reference proteome</keyword>
<feature type="region of interest" description="Disordered" evidence="1">
    <location>
        <begin position="246"/>
        <end position="361"/>
    </location>
</feature>
<accession>A0A1X7RSB4</accession>
<evidence type="ECO:0000259" key="2">
    <source>
        <dbReference type="Pfam" id="PF23257"/>
    </source>
</evidence>
<dbReference type="Pfam" id="PF23257">
    <property type="entry name" value="DUF7071"/>
    <property type="match status" value="1"/>
</dbReference>
<feature type="compositionally biased region" description="Basic residues" evidence="1">
    <location>
        <begin position="496"/>
        <end position="507"/>
    </location>
</feature>